<dbReference type="Gene3D" id="3.10.120.10">
    <property type="entry name" value="Cytochrome b5-like heme/steroid binding domain"/>
    <property type="match status" value="1"/>
</dbReference>
<keyword evidence="3" id="KW-0349">Heme</keyword>
<name>A0ABD2XDA6_9HYME</name>
<evidence type="ECO:0000256" key="2">
    <source>
        <dbReference type="ARBA" id="ARBA00022490"/>
    </source>
</evidence>
<dbReference type="Pfam" id="PF00173">
    <property type="entry name" value="Cyt-b5"/>
    <property type="match status" value="1"/>
</dbReference>
<sequence length="291" mass="33409">MTSASESTQSYYLPREIALMQINSEESMDCWLTCRGVVYEIHEYIKRQPQGFISTFLMAHAGKDIGHWFEPNLPNAKAVPPVDVVCTVKKCYPPVSIEGLRLRRYVDPDSGKLKFLLPFTVPRPPHTKFALVPRRCDWDSGPDVSLTIRSLPKDPCDSNATADDNVTVQCWSDLEHIFNSKQYRRGWVTKNPRPCRITNTLTGQGAIISVCEEDSIRRIQERFMFYNPHCRSYTWKYEGKALDLDLTLTENGIPDDRDRLLECGLPTDNESICVPEIFLFYNDDLTEGDWS</sequence>
<reference evidence="12 13" key="1">
    <citation type="journal article" date="2024" name="bioRxiv">
        <title>A reference genome for Trichogramma kaykai: A tiny desert-dwelling parasitoid wasp with competing sex-ratio distorters.</title>
        <authorList>
            <person name="Culotta J."/>
            <person name="Lindsey A.R."/>
        </authorList>
    </citation>
    <scope>NUCLEOTIDE SEQUENCE [LARGE SCALE GENOMIC DNA]</scope>
    <source>
        <strain evidence="12 13">KSX58</strain>
    </source>
</reference>
<evidence type="ECO:0000256" key="4">
    <source>
        <dbReference type="ARBA" id="ARBA00022723"/>
    </source>
</evidence>
<dbReference type="InterPro" id="IPR036400">
    <property type="entry name" value="Cyt_B5-like_heme/steroid_sf"/>
</dbReference>
<evidence type="ECO:0000313" key="12">
    <source>
        <dbReference type="EMBL" id="KAL3403135.1"/>
    </source>
</evidence>
<gene>
    <name evidence="12" type="ORF">TKK_004261</name>
</gene>
<comment type="subcellular location">
    <subcellularLocation>
        <location evidence="1">Cytoplasm</location>
        <location evidence="1">Cytoskeleton</location>
        <location evidence="1">Cilium axoneme</location>
    </subcellularLocation>
</comment>
<dbReference type="InterPro" id="IPR052320">
    <property type="entry name" value="Cytochrome_b5_domain"/>
</dbReference>
<dbReference type="EMBL" id="JBJJXI010000032">
    <property type="protein sequence ID" value="KAL3403135.1"/>
    <property type="molecule type" value="Genomic_DNA"/>
</dbReference>
<feature type="domain" description="Cytochrome b5 heme-binding" evidence="11">
    <location>
        <begin position="21"/>
        <end position="72"/>
    </location>
</feature>
<keyword evidence="4" id="KW-0479">Metal-binding</keyword>
<protein>
    <recommendedName>
        <fullName evidence="9">Cytochrome b5 domain-containing protein 1</fullName>
    </recommendedName>
</protein>
<evidence type="ECO:0000256" key="9">
    <source>
        <dbReference type="ARBA" id="ARBA00040649"/>
    </source>
</evidence>
<dbReference type="InterPro" id="IPR001199">
    <property type="entry name" value="Cyt_B5-like_heme/steroid-bd"/>
</dbReference>
<evidence type="ECO:0000256" key="7">
    <source>
        <dbReference type="ARBA" id="ARBA00023273"/>
    </source>
</evidence>
<proteinExistence type="inferred from homology"/>
<evidence type="ECO:0000256" key="10">
    <source>
        <dbReference type="ARBA" id="ARBA00046139"/>
    </source>
</evidence>
<keyword evidence="13" id="KW-1185">Reference proteome</keyword>
<dbReference type="AlphaFoldDB" id="A0ABD2XDA6"/>
<evidence type="ECO:0000259" key="11">
    <source>
        <dbReference type="Pfam" id="PF00173"/>
    </source>
</evidence>
<keyword evidence="2" id="KW-0963">Cytoplasm</keyword>
<comment type="function">
    <text evidence="10">Radial spoke stalk protein that binds heme under oxidizing conditions. Required for the coordinated beating of multiple cilia maybe by functioning in a redox signaling pathway.</text>
</comment>
<evidence type="ECO:0000256" key="8">
    <source>
        <dbReference type="ARBA" id="ARBA00038168"/>
    </source>
</evidence>
<evidence type="ECO:0000256" key="1">
    <source>
        <dbReference type="ARBA" id="ARBA00004430"/>
    </source>
</evidence>
<keyword evidence="7" id="KW-0966">Cell projection</keyword>
<dbReference type="PANTHER" id="PTHR21281">
    <property type="entry name" value="CYTOCHROME B5 DOMAIN-CONTAINING PROTEIN 1"/>
    <property type="match status" value="1"/>
</dbReference>
<organism evidence="12 13">
    <name type="scientific">Trichogramma kaykai</name>
    <dbReference type="NCBI Taxonomy" id="54128"/>
    <lineage>
        <taxon>Eukaryota</taxon>
        <taxon>Metazoa</taxon>
        <taxon>Ecdysozoa</taxon>
        <taxon>Arthropoda</taxon>
        <taxon>Hexapoda</taxon>
        <taxon>Insecta</taxon>
        <taxon>Pterygota</taxon>
        <taxon>Neoptera</taxon>
        <taxon>Endopterygota</taxon>
        <taxon>Hymenoptera</taxon>
        <taxon>Apocrita</taxon>
        <taxon>Proctotrupomorpha</taxon>
        <taxon>Chalcidoidea</taxon>
        <taxon>Trichogrammatidae</taxon>
        <taxon>Trichogramma</taxon>
    </lineage>
</organism>
<dbReference type="GO" id="GO:0005930">
    <property type="term" value="C:axoneme"/>
    <property type="evidence" value="ECO:0007669"/>
    <property type="project" value="UniProtKB-SubCell"/>
</dbReference>
<evidence type="ECO:0000256" key="5">
    <source>
        <dbReference type="ARBA" id="ARBA00023004"/>
    </source>
</evidence>
<dbReference type="Proteomes" id="UP001627154">
    <property type="component" value="Unassembled WGS sequence"/>
</dbReference>
<evidence type="ECO:0000256" key="6">
    <source>
        <dbReference type="ARBA" id="ARBA00023212"/>
    </source>
</evidence>
<accession>A0ABD2XDA6</accession>
<dbReference type="SUPFAM" id="SSF55856">
    <property type="entry name" value="Cytochrome b5-like heme/steroid binding domain"/>
    <property type="match status" value="1"/>
</dbReference>
<comment type="similarity">
    <text evidence="8">Belongs to the cytochrome b5 family.</text>
</comment>
<comment type="caution">
    <text evidence="12">The sequence shown here is derived from an EMBL/GenBank/DDBJ whole genome shotgun (WGS) entry which is preliminary data.</text>
</comment>
<evidence type="ECO:0000313" key="13">
    <source>
        <dbReference type="Proteomes" id="UP001627154"/>
    </source>
</evidence>
<evidence type="ECO:0000256" key="3">
    <source>
        <dbReference type="ARBA" id="ARBA00022617"/>
    </source>
</evidence>
<dbReference type="PANTHER" id="PTHR21281:SF0">
    <property type="entry name" value="CYTOCHROME B5 DOMAIN-CONTAINING PROTEIN 1"/>
    <property type="match status" value="1"/>
</dbReference>
<keyword evidence="5" id="KW-0408">Iron</keyword>
<dbReference type="GO" id="GO:0046872">
    <property type="term" value="F:metal ion binding"/>
    <property type="evidence" value="ECO:0007669"/>
    <property type="project" value="UniProtKB-KW"/>
</dbReference>
<keyword evidence="6" id="KW-0206">Cytoskeleton</keyword>